<protein>
    <recommendedName>
        <fullName evidence="4">Outer membrane protein beta-barrel domain</fullName>
    </recommendedName>
</protein>
<proteinExistence type="predicted"/>
<accession>A0A0P8BL33</accession>
<reference evidence="2 3" key="1">
    <citation type="submission" date="2015-09" db="EMBL/GenBank/DDBJ databases">
        <title>Identification and resolution of microdiversity through metagenomic sequencing of parallel consortia.</title>
        <authorList>
            <person name="Nelson W.C."/>
            <person name="Romine M.F."/>
            <person name="Lindemann S.R."/>
        </authorList>
    </citation>
    <scope>NUCLEOTIDE SEQUENCE [LARGE SCALE GENOMIC DNA]</scope>
    <source>
        <strain evidence="2">Ana</strain>
    </source>
</reference>
<organism evidence="2 3">
    <name type="scientific">Phormidesmis priestleyi Ana</name>
    <dbReference type="NCBI Taxonomy" id="1666911"/>
    <lineage>
        <taxon>Bacteria</taxon>
        <taxon>Bacillati</taxon>
        <taxon>Cyanobacteriota</taxon>
        <taxon>Cyanophyceae</taxon>
        <taxon>Leptolyngbyales</taxon>
        <taxon>Leptolyngbyaceae</taxon>
        <taxon>Phormidesmis</taxon>
    </lineage>
</organism>
<evidence type="ECO:0000256" key="1">
    <source>
        <dbReference type="SAM" id="SignalP"/>
    </source>
</evidence>
<evidence type="ECO:0008006" key="4">
    <source>
        <dbReference type="Google" id="ProtNLM"/>
    </source>
</evidence>
<sequence length="258" mass="27965">MRYQNFGVVGLALALVLGVNQLVFAQASFAQASFAQASFAQASTEASTEVSTEAATPESNDSLNLTPEVIEQSPVLQRWQEAVPNVRADIQNDPSFKTRIYAGYSAFPSTEGKGGFAVGVEDWFVGDLPLTVSADYQQTFDGDRLAYGADTHYYALPLGGYFNVAPTLGYRYAKATDDYEVNGANIGVRLRLVPSRTGAADLTLDQSWIVGDSEGVSVTQLNFGYAVTQNLRVSTDLEWQRTADEGDSRVGINLEWSL</sequence>
<evidence type="ECO:0000313" key="3">
    <source>
        <dbReference type="Proteomes" id="UP000050465"/>
    </source>
</evidence>
<feature type="signal peptide" evidence="1">
    <location>
        <begin position="1"/>
        <end position="25"/>
    </location>
</feature>
<dbReference type="EMBL" id="LJZR01000020">
    <property type="protein sequence ID" value="KPQ34436.1"/>
    <property type="molecule type" value="Genomic_DNA"/>
</dbReference>
<evidence type="ECO:0000313" key="2">
    <source>
        <dbReference type="EMBL" id="KPQ34436.1"/>
    </source>
</evidence>
<dbReference type="STRING" id="1666911.HLUCCA11_15140"/>
<name>A0A0P8BL33_9CYAN</name>
<keyword evidence="1" id="KW-0732">Signal</keyword>
<feature type="chain" id="PRO_5006148477" description="Outer membrane protein beta-barrel domain" evidence="1">
    <location>
        <begin position="26"/>
        <end position="258"/>
    </location>
</feature>
<dbReference type="Proteomes" id="UP000050465">
    <property type="component" value="Unassembled WGS sequence"/>
</dbReference>
<comment type="caution">
    <text evidence="2">The sequence shown here is derived from an EMBL/GenBank/DDBJ whole genome shotgun (WGS) entry which is preliminary data.</text>
</comment>
<dbReference type="PATRIC" id="fig|1666911.3.peg.305"/>
<dbReference type="AlphaFoldDB" id="A0A0P8BL33"/>
<gene>
    <name evidence="2" type="ORF">HLUCCA11_15140</name>
</gene>